<feature type="region of interest" description="Disordered" evidence="5">
    <location>
        <begin position="1"/>
        <end position="75"/>
    </location>
</feature>
<gene>
    <name evidence="7" type="ORF">Clacol_005477</name>
</gene>
<evidence type="ECO:0000256" key="2">
    <source>
        <dbReference type="ARBA" id="ARBA00023015"/>
    </source>
</evidence>
<keyword evidence="8" id="KW-1185">Reference proteome</keyword>
<name>A0AAV5AH36_9AGAM</name>
<feature type="region of interest" description="Disordered" evidence="5">
    <location>
        <begin position="300"/>
        <end position="319"/>
    </location>
</feature>
<evidence type="ECO:0000256" key="5">
    <source>
        <dbReference type="SAM" id="MobiDB-lite"/>
    </source>
</evidence>
<feature type="domain" description="Velvet" evidence="6">
    <location>
        <begin position="108"/>
        <end position="286"/>
    </location>
</feature>
<accession>A0AAV5AH36</accession>
<dbReference type="InterPro" id="IPR038491">
    <property type="entry name" value="Velvet_dom_sf"/>
</dbReference>
<dbReference type="InterPro" id="IPR021740">
    <property type="entry name" value="Velvet"/>
</dbReference>
<feature type="compositionally biased region" description="Low complexity" evidence="5">
    <location>
        <begin position="60"/>
        <end position="75"/>
    </location>
</feature>
<evidence type="ECO:0000256" key="1">
    <source>
        <dbReference type="ARBA" id="ARBA00004123"/>
    </source>
</evidence>
<dbReference type="PANTHER" id="PTHR33572">
    <property type="entry name" value="SPORE DEVELOPMENT REGULATOR VOSA"/>
    <property type="match status" value="1"/>
</dbReference>
<proteinExistence type="predicted"/>
<dbReference type="Gene3D" id="2.60.40.3960">
    <property type="entry name" value="Velvet domain"/>
    <property type="match status" value="1"/>
</dbReference>
<dbReference type="GO" id="GO:0005634">
    <property type="term" value="C:nucleus"/>
    <property type="evidence" value="ECO:0007669"/>
    <property type="project" value="UniProtKB-SubCell"/>
</dbReference>
<dbReference type="Proteomes" id="UP001050691">
    <property type="component" value="Unassembled WGS sequence"/>
</dbReference>
<dbReference type="EMBL" id="BPWL01000006">
    <property type="protein sequence ID" value="GJJ11245.1"/>
    <property type="molecule type" value="Genomic_DNA"/>
</dbReference>
<reference evidence="7" key="1">
    <citation type="submission" date="2021-10" db="EMBL/GenBank/DDBJ databases">
        <title>De novo Genome Assembly of Clathrus columnatus (Basidiomycota, Fungi) Using Illumina and Nanopore Sequence Data.</title>
        <authorList>
            <person name="Ogiso-Tanaka E."/>
            <person name="Itagaki H."/>
            <person name="Hosoya T."/>
            <person name="Hosaka K."/>
        </authorList>
    </citation>
    <scope>NUCLEOTIDE SEQUENCE</scope>
    <source>
        <strain evidence="7">MO-923</strain>
    </source>
</reference>
<dbReference type="PANTHER" id="PTHR33572:SF15">
    <property type="entry name" value="VELVET DOMAIN-CONTAINING PROTEIN"/>
    <property type="match status" value="1"/>
</dbReference>
<evidence type="ECO:0000256" key="4">
    <source>
        <dbReference type="ARBA" id="ARBA00023242"/>
    </source>
</evidence>
<comment type="subcellular location">
    <subcellularLocation>
        <location evidence="1">Nucleus</location>
    </subcellularLocation>
</comment>
<organism evidence="7 8">
    <name type="scientific">Clathrus columnatus</name>
    <dbReference type="NCBI Taxonomy" id="1419009"/>
    <lineage>
        <taxon>Eukaryota</taxon>
        <taxon>Fungi</taxon>
        <taxon>Dikarya</taxon>
        <taxon>Basidiomycota</taxon>
        <taxon>Agaricomycotina</taxon>
        <taxon>Agaricomycetes</taxon>
        <taxon>Phallomycetidae</taxon>
        <taxon>Phallales</taxon>
        <taxon>Clathraceae</taxon>
        <taxon>Clathrus</taxon>
    </lineage>
</organism>
<sequence length="383" mass="42261">MSTSSSTRRHRESRSGKESVSQGYANDNEDDNAELESIEEQVESDSLSNRSEEDEESRDSSAPPSTSSSQSQPSSAIIVGWSDASNRQPSNLPPSRSISYLLNPSRKEFSPRSYHLYVVQHPITGAECGSLSRIPLAPPLFVQLIVRDASGKVIPADDDLPFLVTAISLHKADSYDAGNLSSNNQLHGTTVAGPSNLRDMQNNCGVYFIFPDVGIRRCGQWKLHISLLRLALLGVQSLLVNGDAGQRIASIWTDFFEIKPQQTYVAPKITPLTRHFIRQGVQMFISSSVVPDMSYYQQQGPPQQGYYPPPNGQGGYYPQPPPAAYQQSGYYQAQPPPQTVIVNRGKMTTAVLVWQEPAYAAAPKKRCAVFYDDDTNKCELVQE</sequence>
<keyword evidence="4" id="KW-0539">Nucleus</keyword>
<protein>
    <recommendedName>
        <fullName evidence="6">Velvet domain-containing protein</fullName>
    </recommendedName>
</protein>
<evidence type="ECO:0000313" key="8">
    <source>
        <dbReference type="Proteomes" id="UP001050691"/>
    </source>
</evidence>
<dbReference type="InterPro" id="IPR037525">
    <property type="entry name" value="Velvet_dom"/>
</dbReference>
<keyword evidence="2" id="KW-0805">Transcription regulation</keyword>
<dbReference type="PROSITE" id="PS51821">
    <property type="entry name" value="VELVET"/>
    <property type="match status" value="1"/>
</dbReference>
<evidence type="ECO:0000256" key="3">
    <source>
        <dbReference type="ARBA" id="ARBA00023163"/>
    </source>
</evidence>
<evidence type="ECO:0000259" key="6">
    <source>
        <dbReference type="PROSITE" id="PS51821"/>
    </source>
</evidence>
<dbReference type="Pfam" id="PF11754">
    <property type="entry name" value="Velvet"/>
    <property type="match status" value="2"/>
</dbReference>
<dbReference type="AlphaFoldDB" id="A0AAV5AH36"/>
<keyword evidence="3" id="KW-0804">Transcription</keyword>
<feature type="compositionally biased region" description="Acidic residues" evidence="5">
    <location>
        <begin position="27"/>
        <end position="43"/>
    </location>
</feature>
<comment type="caution">
    <text evidence="7">The sequence shown here is derived from an EMBL/GenBank/DDBJ whole genome shotgun (WGS) entry which is preliminary data.</text>
</comment>
<evidence type="ECO:0000313" key="7">
    <source>
        <dbReference type="EMBL" id="GJJ11245.1"/>
    </source>
</evidence>